<dbReference type="InterPro" id="IPR010997">
    <property type="entry name" value="HRDC-like_sf"/>
</dbReference>
<evidence type="ECO:0000256" key="7">
    <source>
        <dbReference type="ARBA" id="ARBA00023242"/>
    </source>
</evidence>
<feature type="region of interest" description="Disordered" evidence="9">
    <location>
        <begin position="20"/>
        <end position="71"/>
    </location>
</feature>
<proteinExistence type="inferred from homology"/>
<dbReference type="SMART" id="SM00474">
    <property type="entry name" value="35EXOc"/>
    <property type="match status" value="1"/>
</dbReference>
<feature type="compositionally biased region" description="Basic residues" evidence="9">
    <location>
        <begin position="917"/>
        <end position="926"/>
    </location>
</feature>
<dbReference type="GO" id="GO:0000166">
    <property type="term" value="F:nucleotide binding"/>
    <property type="evidence" value="ECO:0007669"/>
    <property type="project" value="InterPro"/>
</dbReference>
<feature type="compositionally biased region" description="Polar residues" evidence="9">
    <location>
        <begin position="1000"/>
        <end position="1010"/>
    </location>
</feature>
<evidence type="ECO:0000256" key="4">
    <source>
        <dbReference type="ARBA" id="ARBA00022801"/>
    </source>
</evidence>
<feature type="domain" description="3'-5' exonuclease" evidence="10">
    <location>
        <begin position="386"/>
        <end position="556"/>
    </location>
</feature>
<evidence type="ECO:0000259" key="10">
    <source>
        <dbReference type="SMART" id="SM00474"/>
    </source>
</evidence>
<keyword evidence="6" id="KW-0269">Exonuclease</keyword>
<accession>A0AAJ8JP93</accession>
<keyword evidence="5" id="KW-0271">Exosome</keyword>
<dbReference type="FunFam" id="3.30.420.10:FF:000059">
    <property type="entry name" value="Exosome complex exonuclease Rrp6"/>
    <property type="match status" value="1"/>
</dbReference>
<dbReference type="RefSeq" id="XP_066066549.1">
    <property type="nucleotide sequence ID" value="XM_066210452.1"/>
</dbReference>
<evidence type="ECO:0000256" key="6">
    <source>
        <dbReference type="ARBA" id="ARBA00022839"/>
    </source>
</evidence>
<dbReference type="InterPro" id="IPR036397">
    <property type="entry name" value="RNaseH_sf"/>
</dbReference>
<dbReference type="EMBL" id="CP143784">
    <property type="protein sequence ID" value="WVN85849.1"/>
    <property type="molecule type" value="Genomic_DNA"/>
</dbReference>
<reference evidence="11" key="3">
    <citation type="submission" date="2024-01" db="EMBL/GenBank/DDBJ databases">
        <authorList>
            <person name="Coelho M.A."/>
            <person name="David-Palma M."/>
            <person name="Shea T."/>
            <person name="Sun S."/>
            <person name="Cuomo C.A."/>
            <person name="Heitman J."/>
        </authorList>
    </citation>
    <scope>NUCLEOTIDE SEQUENCE</scope>
    <source>
        <strain evidence="11">CBS 7841</strain>
    </source>
</reference>
<feature type="region of interest" description="Disordered" evidence="9">
    <location>
        <begin position="834"/>
        <end position="1068"/>
    </location>
</feature>
<dbReference type="Gene3D" id="3.30.420.10">
    <property type="entry name" value="Ribonuclease H-like superfamily/Ribonuclease H"/>
    <property type="match status" value="1"/>
</dbReference>
<dbReference type="KEGG" id="cdep:91085215"/>
<dbReference type="GO" id="GO:0000175">
    <property type="term" value="F:3'-5'-RNA exonuclease activity"/>
    <property type="evidence" value="ECO:0007669"/>
    <property type="project" value="InterPro"/>
</dbReference>
<dbReference type="GO" id="GO:0071038">
    <property type="term" value="P:TRAMP-dependent tRNA surveillance pathway"/>
    <property type="evidence" value="ECO:0007669"/>
    <property type="project" value="TreeGrafter"/>
</dbReference>
<dbReference type="SUPFAM" id="SSF47819">
    <property type="entry name" value="HRDC-like"/>
    <property type="match status" value="1"/>
</dbReference>
<dbReference type="InterPro" id="IPR049559">
    <property type="entry name" value="Rrp6p-like_exo"/>
</dbReference>
<evidence type="ECO:0000256" key="1">
    <source>
        <dbReference type="ARBA" id="ARBA00004123"/>
    </source>
</evidence>
<comment type="subcellular location">
    <subcellularLocation>
        <location evidence="1">Nucleus</location>
    </subcellularLocation>
</comment>
<comment type="similarity">
    <text evidence="8">Belongs to the exosome component 10/RRP6 family.</text>
</comment>
<dbReference type="AlphaFoldDB" id="A0AAJ8JP93"/>
<dbReference type="InterPro" id="IPR012588">
    <property type="entry name" value="Exosome-assoc_fac_Rrp6_N"/>
</dbReference>
<dbReference type="GO" id="GO:0071036">
    <property type="term" value="P:nuclear polyadenylation-dependent snoRNA catabolic process"/>
    <property type="evidence" value="ECO:0007669"/>
    <property type="project" value="TreeGrafter"/>
</dbReference>
<feature type="compositionally biased region" description="Polar residues" evidence="9">
    <location>
        <begin position="1054"/>
        <end position="1068"/>
    </location>
</feature>
<evidence type="ECO:0000313" key="12">
    <source>
        <dbReference type="Proteomes" id="UP000094043"/>
    </source>
</evidence>
<evidence type="ECO:0000256" key="5">
    <source>
        <dbReference type="ARBA" id="ARBA00022835"/>
    </source>
</evidence>
<dbReference type="GO" id="GO:0071051">
    <property type="term" value="P:poly(A)-dependent snoRNA 3'-end processing"/>
    <property type="evidence" value="ECO:0007669"/>
    <property type="project" value="TreeGrafter"/>
</dbReference>
<dbReference type="GO" id="GO:0071035">
    <property type="term" value="P:nuclear polyadenylation-dependent rRNA catabolic process"/>
    <property type="evidence" value="ECO:0007669"/>
    <property type="project" value="TreeGrafter"/>
</dbReference>
<evidence type="ECO:0000256" key="2">
    <source>
        <dbReference type="ARBA" id="ARBA00022552"/>
    </source>
</evidence>
<dbReference type="GO" id="GO:0000176">
    <property type="term" value="C:nuclear exosome (RNase complex)"/>
    <property type="evidence" value="ECO:0007669"/>
    <property type="project" value="InterPro"/>
</dbReference>
<feature type="compositionally biased region" description="Low complexity" evidence="9">
    <location>
        <begin position="954"/>
        <end position="966"/>
    </location>
</feature>
<name>A0AAJ8JP93_9TREE</name>
<dbReference type="Pfam" id="PF08066">
    <property type="entry name" value="PMC2NT"/>
    <property type="match status" value="1"/>
</dbReference>
<keyword evidence="12" id="KW-1185">Reference proteome</keyword>
<dbReference type="InterPro" id="IPR002562">
    <property type="entry name" value="3'-5'_exonuclease_dom"/>
</dbReference>
<keyword evidence="7" id="KW-0539">Nucleus</keyword>
<evidence type="ECO:0000256" key="3">
    <source>
        <dbReference type="ARBA" id="ARBA00022722"/>
    </source>
</evidence>
<evidence type="ECO:0000256" key="9">
    <source>
        <dbReference type="SAM" id="MobiDB-lite"/>
    </source>
</evidence>
<dbReference type="GO" id="GO:0071044">
    <property type="term" value="P:histone mRNA catabolic process"/>
    <property type="evidence" value="ECO:0007669"/>
    <property type="project" value="TreeGrafter"/>
</dbReference>
<feature type="compositionally biased region" description="Polar residues" evidence="9">
    <location>
        <begin position="888"/>
        <end position="908"/>
    </location>
</feature>
<organism evidence="11 12">
    <name type="scientific">Cryptococcus depauperatus CBS 7841</name>
    <dbReference type="NCBI Taxonomy" id="1295531"/>
    <lineage>
        <taxon>Eukaryota</taxon>
        <taxon>Fungi</taxon>
        <taxon>Dikarya</taxon>
        <taxon>Basidiomycota</taxon>
        <taxon>Agaricomycotina</taxon>
        <taxon>Tremellomycetes</taxon>
        <taxon>Tremellales</taxon>
        <taxon>Cryptococcaceae</taxon>
        <taxon>Cryptococcus</taxon>
    </lineage>
</organism>
<dbReference type="CDD" id="cd06147">
    <property type="entry name" value="Rrp6p_like_exo"/>
    <property type="match status" value="1"/>
</dbReference>
<dbReference type="Proteomes" id="UP000094043">
    <property type="component" value="Chromosome 1"/>
</dbReference>
<dbReference type="InterPro" id="IPR045092">
    <property type="entry name" value="Rrp6-like"/>
</dbReference>
<dbReference type="GO" id="GO:0071040">
    <property type="term" value="P:nuclear polyadenylation-dependent antisense transcript catabolic process"/>
    <property type="evidence" value="ECO:0007669"/>
    <property type="project" value="TreeGrafter"/>
</dbReference>
<reference evidence="11" key="1">
    <citation type="submission" date="2016-06" db="EMBL/GenBank/DDBJ databases">
        <authorList>
            <person name="Cuomo C."/>
            <person name="Litvintseva A."/>
            <person name="Heitman J."/>
            <person name="Chen Y."/>
            <person name="Sun S."/>
            <person name="Springer D."/>
            <person name="Dromer F."/>
            <person name="Young S."/>
            <person name="Zeng Q."/>
            <person name="Chapman S."/>
            <person name="Gujja S."/>
            <person name="Saif S."/>
            <person name="Birren B."/>
        </authorList>
    </citation>
    <scope>NUCLEOTIDE SEQUENCE</scope>
    <source>
        <strain evidence="11">CBS 7841</strain>
    </source>
</reference>
<dbReference type="GO" id="GO:0000467">
    <property type="term" value="P:exonucleolytic trimming to generate mature 3'-end of 5.8S rRNA from tricistronic rRNA transcript (SSU-rRNA, 5.8S rRNA, LSU-rRNA)"/>
    <property type="evidence" value="ECO:0007669"/>
    <property type="project" value="InterPro"/>
</dbReference>
<dbReference type="InterPro" id="IPR002121">
    <property type="entry name" value="HRDC_dom"/>
</dbReference>
<dbReference type="PANTHER" id="PTHR12124">
    <property type="entry name" value="POLYMYOSITIS/SCLERODERMA AUTOANTIGEN-RELATED"/>
    <property type="match status" value="1"/>
</dbReference>
<gene>
    <name evidence="11" type="ORF">L203_101001</name>
</gene>
<dbReference type="Pfam" id="PF00570">
    <property type="entry name" value="HRDC"/>
    <property type="match status" value="1"/>
</dbReference>
<reference evidence="11" key="2">
    <citation type="journal article" date="2022" name="Elife">
        <title>Obligate sexual reproduction of a homothallic fungus closely related to the Cryptococcus pathogenic species complex.</title>
        <authorList>
            <person name="Passer A.R."/>
            <person name="Clancey S.A."/>
            <person name="Shea T."/>
            <person name="David-Palma M."/>
            <person name="Averette A.F."/>
            <person name="Boekhout T."/>
            <person name="Porcel B.M."/>
            <person name="Nowrousian M."/>
            <person name="Cuomo C.A."/>
            <person name="Sun S."/>
            <person name="Heitman J."/>
            <person name="Coelho M.A."/>
        </authorList>
    </citation>
    <scope>NUCLEOTIDE SEQUENCE</scope>
    <source>
        <strain evidence="11">CBS 7841</strain>
    </source>
</reference>
<evidence type="ECO:0000256" key="8">
    <source>
        <dbReference type="ARBA" id="ARBA00043957"/>
    </source>
</evidence>
<dbReference type="Pfam" id="PF01612">
    <property type="entry name" value="DNA_pol_A_exo1"/>
    <property type="match status" value="1"/>
</dbReference>
<dbReference type="GeneID" id="91085215"/>
<dbReference type="GO" id="GO:0003727">
    <property type="term" value="F:single-stranded RNA binding"/>
    <property type="evidence" value="ECO:0007669"/>
    <property type="project" value="TreeGrafter"/>
</dbReference>
<dbReference type="InterPro" id="IPR012337">
    <property type="entry name" value="RNaseH-like_sf"/>
</dbReference>
<dbReference type="GO" id="GO:0005730">
    <property type="term" value="C:nucleolus"/>
    <property type="evidence" value="ECO:0007669"/>
    <property type="project" value="TreeGrafter"/>
</dbReference>
<dbReference type="InterPro" id="IPR044876">
    <property type="entry name" value="HRDC_dom_sf"/>
</dbReference>
<dbReference type="PANTHER" id="PTHR12124:SF47">
    <property type="entry name" value="EXOSOME COMPONENT 10"/>
    <property type="match status" value="1"/>
</dbReference>
<evidence type="ECO:0000313" key="11">
    <source>
        <dbReference type="EMBL" id="WVN85849.1"/>
    </source>
</evidence>
<dbReference type="GO" id="GO:0071039">
    <property type="term" value="P:nuclear polyadenylation-dependent CUT catabolic process"/>
    <property type="evidence" value="ECO:0007669"/>
    <property type="project" value="TreeGrafter"/>
</dbReference>
<keyword evidence="4" id="KW-0378">Hydrolase</keyword>
<dbReference type="GO" id="GO:0071037">
    <property type="term" value="P:nuclear polyadenylation-dependent snRNA catabolic process"/>
    <property type="evidence" value="ECO:0007669"/>
    <property type="project" value="TreeGrafter"/>
</dbReference>
<feature type="compositionally biased region" description="Basic and acidic residues" evidence="9">
    <location>
        <begin position="1042"/>
        <end position="1053"/>
    </location>
</feature>
<dbReference type="SUPFAM" id="SSF53098">
    <property type="entry name" value="Ribonuclease H-like"/>
    <property type="match status" value="1"/>
</dbReference>
<sequence length="1068" mass="119171">MLRKDARPVRRRPPFKIFSAKTKRPFGLRHPANKSPPAPVAKKSLAPCSLKSGPKSRFKAVGIDSPPASRSKKISVRTREREIGQKDLQNLAWEAHYHLLKASCILLSTMGDSPPKQGSLPSVPSPVEAFPEYLTHLTSTLDQLTTYAAALPAKTDLNFARSIDRKFAKSLDSTSERVLSITERLLALVEEGQKTARGKDRGKGKPEIGRRKLEDQDDVVDGYRGAVLSVVDGLLEDADTNLDVLKGNKTLAAIHVKPELVAQAGKKLPGPFTERLPQNIMHASSLVKPQLLFHDRPDNVRTKEPWRPTLSSKPHSMVPLNFKIPLEYELTYEEEMDPSKAVWRKEKELRLRRHPYYYETKHLPYPTSMFIDSQPIQPQPFEQTPLEFVDTPEKLQKMVERLEDAKEIAVDLEHHDMRSYAGFTCLIQISTRDEDWVVDTLALRKEIREGKFGDVMSDPSIVKVFHGADSDIVWLQHDFDIYVVNMFDTYHASVVLGMQQRSLSSLLLLYCNFEADKRYQRADWRIRPLPESMLYYARSDTHFLLFIYDNLRNALLQKSSHALSPDAKDAPIVLSSAKQNPQAAMRNVLDRSADTALKLYERDAYDEETGRGSGGWLVSGKKWLPKGGIDQECGWIWRHLHEWRDRIAREQDESPFYILPQALLRDICLLPNTGGLAKVIRRDRTPVAANFLAEIASVFNKAKDSYEKFAAEQEAENHNVGIRQSKSDETAIPKRVVDHTVPVVPLVSDQHPPSSVWDIVPSTTTTRTATKSGLFGSTIKSTSAPSTTSVSLVTKKASGMFGETLSKDNHQKADQLARDKRELSPGFLAVMDSMRVGRPSATADEAQETDSKSLLRPESVPFVPASQRMPKSTLPPVLTPKDKAAEAPNTSTTPLPAPTSKTSETVEVNENGVVQVKRSKKQRKRERGSTTSATSDVKKFRLDDMGSSSAADTPSQSASPSPKSESALMADKVKTATSGNKKGKKPKVKPEDIPAFDYATQPNLLDQPQSFMGVDAEKVKKKKTQKPRGTSALEVPTFGARPAKDLSQPREGNKSGTFTSSKYQFSNR</sequence>
<dbReference type="Gene3D" id="1.10.150.80">
    <property type="entry name" value="HRDC domain"/>
    <property type="match status" value="1"/>
</dbReference>
<protein>
    <recommendedName>
        <fullName evidence="10">3'-5' exonuclease domain-containing protein</fullName>
    </recommendedName>
</protein>
<keyword evidence="3" id="KW-0540">Nuclease</keyword>
<keyword evidence="2" id="KW-0698">rRNA processing</keyword>